<dbReference type="EMBL" id="VBPB01000075">
    <property type="protein sequence ID" value="TMQ73283.1"/>
    <property type="molecule type" value="Genomic_DNA"/>
</dbReference>
<evidence type="ECO:0000256" key="1">
    <source>
        <dbReference type="SAM" id="SignalP"/>
    </source>
</evidence>
<name>A0A538UBJ5_UNCEI</name>
<accession>A0A538UBJ5</accession>
<evidence type="ECO:0000313" key="2">
    <source>
        <dbReference type="EMBL" id="TMQ73283.1"/>
    </source>
</evidence>
<organism evidence="2 3">
    <name type="scientific">Eiseniibacteriota bacterium</name>
    <dbReference type="NCBI Taxonomy" id="2212470"/>
    <lineage>
        <taxon>Bacteria</taxon>
        <taxon>Candidatus Eiseniibacteriota</taxon>
    </lineage>
</organism>
<dbReference type="AlphaFoldDB" id="A0A538UBJ5"/>
<comment type="caution">
    <text evidence="2">The sequence shown here is derived from an EMBL/GenBank/DDBJ whole genome shotgun (WGS) entry which is preliminary data.</text>
</comment>
<proteinExistence type="predicted"/>
<evidence type="ECO:0000313" key="3">
    <source>
        <dbReference type="Proteomes" id="UP000319771"/>
    </source>
</evidence>
<protein>
    <submittedName>
        <fullName evidence="2">Uncharacterized protein</fullName>
    </submittedName>
</protein>
<reference evidence="2 3" key="1">
    <citation type="journal article" date="2019" name="Nat. Microbiol.">
        <title>Mediterranean grassland soil C-N compound turnover is dependent on rainfall and depth, and is mediated by genomically divergent microorganisms.</title>
        <authorList>
            <person name="Diamond S."/>
            <person name="Andeer P.F."/>
            <person name="Li Z."/>
            <person name="Crits-Christoph A."/>
            <person name="Burstein D."/>
            <person name="Anantharaman K."/>
            <person name="Lane K.R."/>
            <person name="Thomas B.C."/>
            <person name="Pan C."/>
            <person name="Northen T.R."/>
            <person name="Banfield J.F."/>
        </authorList>
    </citation>
    <scope>NUCLEOTIDE SEQUENCE [LARGE SCALE GENOMIC DNA]</scope>
    <source>
        <strain evidence="2">WS_11</strain>
    </source>
</reference>
<keyword evidence="1" id="KW-0732">Signal</keyword>
<sequence length="144" mass="16405">MRRVVLISVATSLLLMLASGAASAFGVKDVVAMSKDGVSDSLILQKIRYSGKSFHLDARDVHDLKAAGVSDEIISAMLRTEGRDDWGPAYGPYYYPRHYYYTPYYTPYVYPYDYSPCYYPRATFSLGLRFGGGHRGYFHPRRRF</sequence>
<feature type="chain" id="PRO_5022132417" evidence="1">
    <location>
        <begin position="25"/>
        <end position="144"/>
    </location>
</feature>
<dbReference type="Proteomes" id="UP000319771">
    <property type="component" value="Unassembled WGS sequence"/>
</dbReference>
<gene>
    <name evidence="2" type="ORF">E6K81_05050</name>
</gene>
<feature type="signal peptide" evidence="1">
    <location>
        <begin position="1"/>
        <end position="24"/>
    </location>
</feature>